<dbReference type="EMBL" id="NHYE01005632">
    <property type="protein sequence ID" value="PPQ66375.1"/>
    <property type="molecule type" value="Genomic_DNA"/>
</dbReference>
<comment type="caution">
    <text evidence="5">The sequence shown here is derived from an EMBL/GenBank/DDBJ whole genome shotgun (WGS) entry which is preliminary data.</text>
</comment>
<dbReference type="AlphaFoldDB" id="A0A409VJF2"/>
<dbReference type="STRING" id="231916.A0A409VJF2"/>
<evidence type="ECO:0000313" key="5">
    <source>
        <dbReference type="EMBL" id="PPQ66375.1"/>
    </source>
</evidence>
<dbReference type="Pfam" id="PF00891">
    <property type="entry name" value="Methyltransf_2"/>
    <property type="match status" value="1"/>
</dbReference>
<keyword evidence="1" id="KW-0489">Methyltransferase</keyword>
<keyword evidence="6" id="KW-1185">Reference proteome</keyword>
<dbReference type="InterPro" id="IPR036390">
    <property type="entry name" value="WH_DNA-bd_sf"/>
</dbReference>
<evidence type="ECO:0000256" key="3">
    <source>
        <dbReference type="ARBA" id="ARBA00022691"/>
    </source>
</evidence>
<evidence type="ECO:0000256" key="1">
    <source>
        <dbReference type="ARBA" id="ARBA00022603"/>
    </source>
</evidence>
<sequence length="461" mass="51027">MSAISELSSLQKTLNAAIDTFKAELAAQNLPEPSLNTSKKHPIDEITYLPTPAMYEARRVALASLGLIKSLIQSPYDALAANTWMVLEVAGVRLTADIDLATILGESEEGLSLKEIADKTGVDELKLERVLRLLITQGWYREAKPGYFANNRLSHLIKKDQIGYHLATYMNDLFNKISVSFCDMINHPDPEFRKNTDPLHTAFQLAYKTDVSYFGADGWLTKDPEEAMKFGLALGAVGPTSDPGVVADFPWDAIAKGKDAIVDVGGGQGTLCCSLAVKYPEIKSFVVQDLPETRQAAESYIASKGLNDRVKFEAQDFFKPQQRKGKYVFVMQRVLHDWSTEKGAEMIRHIKDVLNEDSCLLIIDTIIQSAVVSQEGQDLVQSLMSLNKNVYQPIPPPPFIPVDFGEASRIQHQINVALTALCNSFERTLPQLKEMVELGGMKIKKVHATRGWASITEVVPA</sequence>
<evidence type="ECO:0000256" key="2">
    <source>
        <dbReference type="ARBA" id="ARBA00022679"/>
    </source>
</evidence>
<dbReference type="PROSITE" id="PS51683">
    <property type="entry name" value="SAM_OMT_II"/>
    <property type="match status" value="1"/>
</dbReference>
<dbReference type="InterPro" id="IPR036388">
    <property type="entry name" value="WH-like_DNA-bd_sf"/>
</dbReference>
<keyword evidence="2" id="KW-0808">Transferase</keyword>
<dbReference type="SUPFAM" id="SSF53335">
    <property type="entry name" value="S-adenosyl-L-methionine-dependent methyltransferases"/>
    <property type="match status" value="1"/>
</dbReference>
<proteinExistence type="predicted"/>
<feature type="domain" description="O-methyltransferase C-terminal" evidence="4">
    <location>
        <begin position="259"/>
        <end position="380"/>
    </location>
</feature>
<name>A0A409VJF2_9AGAR</name>
<protein>
    <recommendedName>
        <fullName evidence="4">O-methyltransferase C-terminal domain-containing protein</fullName>
    </recommendedName>
</protein>
<dbReference type="SUPFAM" id="SSF46785">
    <property type="entry name" value="Winged helix' DNA-binding domain"/>
    <property type="match status" value="1"/>
</dbReference>
<accession>A0A409VJF2</accession>
<dbReference type="InParanoid" id="A0A409VJF2"/>
<dbReference type="PANTHER" id="PTHR43712:SF2">
    <property type="entry name" value="O-METHYLTRANSFERASE CICE"/>
    <property type="match status" value="1"/>
</dbReference>
<dbReference type="Proteomes" id="UP000284706">
    <property type="component" value="Unassembled WGS sequence"/>
</dbReference>
<organism evidence="5 6">
    <name type="scientific">Gymnopilus dilepis</name>
    <dbReference type="NCBI Taxonomy" id="231916"/>
    <lineage>
        <taxon>Eukaryota</taxon>
        <taxon>Fungi</taxon>
        <taxon>Dikarya</taxon>
        <taxon>Basidiomycota</taxon>
        <taxon>Agaricomycotina</taxon>
        <taxon>Agaricomycetes</taxon>
        <taxon>Agaricomycetidae</taxon>
        <taxon>Agaricales</taxon>
        <taxon>Agaricineae</taxon>
        <taxon>Hymenogastraceae</taxon>
        <taxon>Gymnopilus</taxon>
    </lineage>
</organism>
<dbReference type="GO" id="GO:0032259">
    <property type="term" value="P:methylation"/>
    <property type="evidence" value="ECO:0007669"/>
    <property type="project" value="UniProtKB-KW"/>
</dbReference>
<dbReference type="InterPro" id="IPR016461">
    <property type="entry name" value="COMT-like"/>
</dbReference>
<keyword evidence="3" id="KW-0949">S-adenosyl-L-methionine</keyword>
<reference evidence="5 6" key="1">
    <citation type="journal article" date="2018" name="Evol. Lett.">
        <title>Horizontal gene cluster transfer increased hallucinogenic mushroom diversity.</title>
        <authorList>
            <person name="Reynolds H.T."/>
            <person name="Vijayakumar V."/>
            <person name="Gluck-Thaler E."/>
            <person name="Korotkin H.B."/>
            <person name="Matheny P.B."/>
            <person name="Slot J.C."/>
        </authorList>
    </citation>
    <scope>NUCLEOTIDE SEQUENCE [LARGE SCALE GENOMIC DNA]</scope>
    <source>
        <strain evidence="5 6">SRW20</strain>
    </source>
</reference>
<dbReference type="Gene3D" id="1.10.10.10">
    <property type="entry name" value="Winged helix-like DNA-binding domain superfamily/Winged helix DNA-binding domain"/>
    <property type="match status" value="1"/>
</dbReference>
<evidence type="ECO:0000313" key="6">
    <source>
        <dbReference type="Proteomes" id="UP000284706"/>
    </source>
</evidence>
<dbReference type="GO" id="GO:0008171">
    <property type="term" value="F:O-methyltransferase activity"/>
    <property type="evidence" value="ECO:0007669"/>
    <property type="project" value="InterPro"/>
</dbReference>
<dbReference type="OrthoDB" id="2410195at2759"/>
<dbReference type="PANTHER" id="PTHR43712">
    <property type="entry name" value="PUTATIVE (AFU_ORTHOLOGUE AFUA_4G14580)-RELATED"/>
    <property type="match status" value="1"/>
</dbReference>
<dbReference type="Gene3D" id="3.40.50.150">
    <property type="entry name" value="Vaccinia Virus protein VP39"/>
    <property type="match status" value="1"/>
</dbReference>
<evidence type="ECO:0000259" key="4">
    <source>
        <dbReference type="Pfam" id="PF00891"/>
    </source>
</evidence>
<dbReference type="InterPro" id="IPR029063">
    <property type="entry name" value="SAM-dependent_MTases_sf"/>
</dbReference>
<gene>
    <name evidence="5" type="ORF">CVT26_011094</name>
</gene>
<dbReference type="InterPro" id="IPR001077">
    <property type="entry name" value="COMT_C"/>
</dbReference>